<keyword evidence="1" id="KW-0472">Membrane</keyword>
<feature type="transmembrane region" description="Helical" evidence="1">
    <location>
        <begin position="165"/>
        <end position="186"/>
    </location>
</feature>
<accession>A0A9P6LE69</accession>
<evidence type="ECO:0000256" key="1">
    <source>
        <dbReference type="SAM" id="Phobius"/>
    </source>
</evidence>
<keyword evidence="3" id="KW-1185">Reference proteome</keyword>
<reference evidence="2" key="2">
    <citation type="submission" date="2020-11" db="EMBL/GenBank/DDBJ databases">
        <title>Whole genome sequencing of Colletotrichum sp.</title>
        <authorList>
            <person name="Li H."/>
        </authorList>
    </citation>
    <scope>NUCLEOTIDE SEQUENCE</scope>
    <source>
        <strain evidence="2">CkLH20</strain>
    </source>
</reference>
<comment type="caution">
    <text evidence="2">The sequence shown here is derived from an EMBL/GenBank/DDBJ whole genome shotgun (WGS) entry which is preliminary data.</text>
</comment>
<reference evidence="2" key="1">
    <citation type="submission" date="2020-03" db="EMBL/GenBank/DDBJ databases">
        <authorList>
            <person name="He L."/>
        </authorList>
    </citation>
    <scope>NUCLEOTIDE SEQUENCE</scope>
    <source>
        <strain evidence="2">CkLH20</strain>
    </source>
</reference>
<evidence type="ECO:0000313" key="3">
    <source>
        <dbReference type="Proteomes" id="UP000781932"/>
    </source>
</evidence>
<feature type="transmembrane region" description="Helical" evidence="1">
    <location>
        <begin position="34"/>
        <end position="58"/>
    </location>
</feature>
<dbReference type="OrthoDB" id="4358338at2759"/>
<keyword evidence="1" id="KW-0812">Transmembrane</keyword>
<sequence>MEDPTPNNVGAIPPGHVEVQPPPIITNTAPWRAIWGFGILAILDLAINAGAGAAAVRVGAQLNGVTPSTLAIQMGALAGLTKAATLTFREIVLMNHVNMVFGMLLFLITSSFGICPLLATEVGNIVLGETPKEFVVAAVVAAVPLFFETVRDIKPKPDADGEVDYFRWLWAIFLIPFNALGGYVFARMATNQGMPISNYSAACSAGAVYGTLTFLARAITGIVAVIRIPVDDGGHGAVEDIFGRWEVMIPNRIVVTNEEYARMRRGVGTPLGQMFKGLSRVTDWMMRGMACCCGCFLGREFSKELRRNSFPNDMEMGAPMGFMMAEQLLPAIGHGR</sequence>
<dbReference type="AlphaFoldDB" id="A0A9P6LE69"/>
<keyword evidence="1" id="KW-1133">Transmembrane helix</keyword>
<evidence type="ECO:0000313" key="2">
    <source>
        <dbReference type="EMBL" id="KAF9869761.1"/>
    </source>
</evidence>
<protein>
    <submittedName>
        <fullName evidence="2">Uncharacterized protein</fullName>
    </submittedName>
</protein>
<organism evidence="2 3">
    <name type="scientific">Colletotrichum karsti</name>
    <dbReference type="NCBI Taxonomy" id="1095194"/>
    <lineage>
        <taxon>Eukaryota</taxon>
        <taxon>Fungi</taxon>
        <taxon>Dikarya</taxon>
        <taxon>Ascomycota</taxon>
        <taxon>Pezizomycotina</taxon>
        <taxon>Sordariomycetes</taxon>
        <taxon>Hypocreomycetidae</taxon>
        <taxon>Glomerellales</taxon>
        <taxon>Glomerellaceae</taxon>
        <taxon>Colletotrichum</taxon>
        <taxon>Colletotrichum boninense species complex</taxon>
    </lineage>
</organism>
<proteinExistence type="predicted"/>
<dbReference type="EMBL" id="JAATWM020000065">
    <property type="protein sequence ID" value="KAF9869761.1"/>
    <property type="molecule type" value="Genomic_DNA"/>
</dbReference>
<dbReference type="GeneID" id="62168590"/>
<dbReference type="RefSeq" id="XP_038739222.1">
    <property type="nucleotide sequence ID" value="XM_038895516.1"/>
</dbReference>
<gene>
    <name evidence="2" type="ORF">CkaCkLH20_12804</name>
</gene>
<dbReference type="Proteomes" id="UP000781932">
    <property type="component" value="Unassembled WGS sequence"/>
</dbReference>
<feature type="transmembrane region" description="Helical" evidence="1">
    <location>
        <begin position="100"/>
        <end position="119"/>
    </location>
</feature>
<feature type="transmembrane region" description="Helical" evidence="1">
    <location>
        <begin position="70"/>
        <end position="88"/>
    </location>
</feature>
<name>A0A9P6LE69_9PEZI</name>
<feature type="transmembrane region" description="Helical" evidence="1">
    <location>
        <begin position="206"/>
        <end position="226"/>
    </location>
</feature>